<organism evidence="1 2">
    <name type="scientific">Ceratitis capitata</name>
    <name type="common">Mediterranean fruit fly</name>
    <name type="synonym">Tephritis capitata</name>
    <dbReference type="NCBI Taxonomy" id="7213"/>
    <lineage>
        <taxon>Eukaryota</taxon>
        <taxon>Metazoa</taxon>
        <taxon>Ecdysozoa</taxon>
        <taxon>Arthropoda</taxon>
        <taxon>Hexapoda</taxon>
        <taxon>Insecta</taxon>
        <taxon>Pterygota</taxon>
        <taxon>Neoptera</taxon>
        <taxon>Endopterygota</taxon>
        <taxon>Diptera</taxon>
        <taxon>Brachycera</taxon>
        <taxon>Muscomorpha</taxon>
        <taxon>Tephritoidea</taxon>
        <taxon>Tephritidae</taxon>
        <taxon>Ceratitis</taxon>
        <taxon>Ceratitis</taxon>
    </lineage>
</organism>
<protein>
    <submittedName>
        <fullName evidence="1">(Mediterranean fruit fly) hypothetical protein</fullName>
    </submittedName>
</protein>
<dbReference type="AlphaFoldDB" id="A0A811UDC7"/>
<evidence type="ECO:0000313" key="1">
    <source>
        <dbReference type="EMBL" id="CAD6996328.1"/>
    </source>
</evidence>
<proteinExistence type="predicted"/>
<gene>
    <name evidence="1" type="ORF">CCAP1982_LOCUS5007</name>
</gene>
<comment type="caution">
    <text evidence="1">The sequence shown here is derived from an EMBL/GenBank/DDBJ whole genome shotgun (WGS) entry which is preliminary data.</text>
</comment>
<reference evidence="1" key="1">
    <citation type="submission" date="2020-11" db="EMBL/GenBank/DDBJ databases">
        <authorList>
            <person name="Whitehead M."/>
        </authorList>
    </citation>
    <scope>NUCLEOTIDE SEQUENCE</scope>
    <source>
        <strain evidence="1">EGII</strain>
    </source>
</reference>
<accession>A0A811UDC7</accession>
<dbReference type="Proteomes" id="UP000606786">
    <property type="component" value="Unassembled WGS sequence"/>
</dbReference>
<keyword evidence="2" id="KW-1185">Reference proteome</keyword>
<feature type="non-terminal residue" evidence="1">
    <location>
        <position position="53"/>
    </location>
</feature>
<name>A0A811UDC7_CERCA</name>
<evidence type="ECO:0000313" key="2">
    <source>
        <dbReference type="Proteomes" id="UP000606786"/>
    </source>
</evidence>
<sequence length="53" mass="6074">MRKANKNIELAKCRTINFALLPSASFRLKFFTSNSSSWRLAMLLLHIGRFDGT</sequence>
<dbReference type="EMBL" id="CAJHJT010000001">
    <property type="protein sequence ID" value="CAD6996328.1"/>
    <property type="molecule type" value="Genomic_DNA"/>
</dbReference>